<dbReference type="Pfam" id="PF01648">
    <property type="entry name" value="ACPS"/>
    <property type="match status" value="1"/>
</dbReference>
<feature type="domain" description="4'-phosphopantetheinyl transferase N-terminal" evidence="8">
    <location>
        <begin position="17"/>
        <end position="98"/>
    </location>
</feature>
<dbReference type="Gene3D" id="3.90.470.20">
    <property type="entry name" value="4'-phosphopantetheinyl transferase domain"/>
    <property type="match status" value="2"/>
</dbReference>
<dbReference type="Pfam" id="PF22624">
    <property type="entry name" value="AASDHPPT_N"/>
    <property type="match status" value="1"/>
</dbReference>
<comment type="similarity">
    <text evidence="2">Belongs to the P-Pant transferase superfamily. Gsp/Sfp/HetI/AcpT family.</text>
</comment>
<dbReference type="OrthoDB" id="9808281at2"/>
<name>A0A2A8PPE5_BACCE</name>
<sequence length="226" mass="26555">MIYKYAMKITKKFDIEAFQQLEKIISTDRRKKIKKYHFEEDKKRSIMAELLLRHSLKKDFGITREQVQFTKNSFGKPMLKNFEQIYFNLAHSGDWVVCGVSDVPIGIDVEIIKSIDLDIAKTFFTLDEYKDIVNQPKEKKIKYFYKLWTLKESYVKAEGKGLSIPLNSFSFCISPDTIQMYEGNQLSKKYCFQLFNLDNFHIVAVCSKKLSEETISIVSIEDINIY</sequence>
<dbReference type="PANTHER" id="PTHR12215:SF10">
    <property type="entry name" value="L-AMINOADIPATE-SEMIALDEHYDE DEHYDROGENASE-PHOSPHOPANTETHEINYL TRANSFERASE"/>
    <property type="match status" value="1"/>
</dbReference>
<protein>
    <submittedName>
        <fullName evidence="9">4'-phosphopantetheinyl transferase</fullName>
    </submittedName>
</protein>
<keyword evidence="3 9" id="KW-0808">Transferase</keyword>
<dbReference type="NCBIfam" id="TIGR00556">
    <property type="entry name" value="pantethn_trn"/>
    <property type="match status" value="1"/>
</dbReference>
<dbReference type="InterPro" id="IPR037143">
    <property type="entry name" value="4-PPantetheinyl_Trfase_dom_sf"/>
</dbReference>
<dbReference type="InterPro" id="IPR050559">
    <property type="entry name" value="P-Pant_transferase_sf"/>
</dbReference>
<dbReference type="AlphaFoldDB" id="A0A2A8PPE5"/>
<dbReference type="GO" id="GO:0017000">
    <property type="term" value="P:antibiotic biosynthetic process"/>
    <property type="evidence" value="ECO:0007669"/>
    <property type="project" value="UniProtKB-KW"/>
</dbReference>
<evidence type="ECO:0000256" key="3">
    <source>
        <dbReference type="ARBA" id="ARBA00022679"/>
    </source>
</evidence>
<keyword evidence="6" id="KW-0045">Antibiotic biosynthesis</keyword>
<comment type="caution">
    <text evidence="9">The sequence shown here is derived from an EMBL/GenBank/DDBJ whole genome shotgun (WGS) entry which is preliminary data.</text>
</comment>
<dbReference type="GO" id="GO:0005829">
    <property type="term" value="C:cytosol"/>
    <property type="evidence" value="ECO:0007669"/>
    <property type="project" value="TreeGrafter"/>
</dbReference>
<dbReference type="Proteomes" id="UP000220635">
    <property type="component" value="Unassembled WGS sequence"/>
</dbReference>
<keyword evidence="4" id="KW-0479">Metal-binding</keyword>
<dbReference type="InterPro" id="IPR008278">
    <property type="entry name" value="4-PPantetheinyl_Trfase_dom"/>
</dbReference>
<evidence type="ECO:0000256" key="6">
    <source>
        <dbReference type="ARBA" id="ARBA00023194"/>
    </source>
</evidence>
<evidence type="ECO:0000256" key="2">
    <source>
        <dbReference type="ARBA" id="ARBA00010990"/>
    </source>
</evidence>
<dbReference type="InterPro" id="IPR004568">
    <property type="entry name" value="Ppantetheine-prot_Trfase_dom"/>
</dbReference>
<evidence type="ECO:0000259" key="7">
    <source>
        <dbReference type="Pfam" id="PF01648"/>
    </source>
</evidence>
<accession>A0A2A8PPE5</accession>
<feature type="domain" description="4'-phosphopantetheinyl transferase" evidence="7">
    <location>
        <begin position="104"/>
        <end position="202"/>
    </location>
</feature>
<evidence type="ECO:0000256" key="4">
    <source>
        <dbReference type="ARBA" id="ARBA00022723"/>
    </source>
</evidence>
<evidence type="ECO:0000313" key="9">
    <source>
        <dbReference type="EMBL" id="PEV96838.1"/>
    </source>
</evidence>
<dbReference type="PANTHER" id="PTHR12215">
    <property type="entry name" value="PHOSPHOPANTETHEINE TRANSFERASE"/>
    <property type="match status" value="1"/>
</dbReference>
<evidence type="ECO:0000256" key="1">
    <source>
        <dbReference type="ARBA" id="ARBA00001946"/>
    </source>
</evidence>
<dbReference type="GO" id="GO:0019878">
    <property type="term" value="P:lysine biosynthetic process via aminoadipic acid"/>
    <property type="evidence" value="ECO:0007669"/>
    <property type="project" value="TreeGrafter"/>
</dbReference>
<dbReference type="EMBL" id="NTWE01000050">
    <property type="protein sequence ID" value="PEV96838.1"/>
    <property type="molecule type" value="Genomic_DNA"/>
</dbReference>
<dbReference type="RefSeq" id="WP_097807665.1">
    <property type="nucleotide sequence ID" value="NZ_NTWE01000050.1"/>
</dbReference>
<evidence type="ECO:0000256" key="5">
    <source>
        <dbReference type="ARBA" id="ARBA00022842"/>
    </source>
</evidence>
<reference evidence="9 10" key="1">
    <citation type="submission" date="2017-09" db="EMBL/GenBank/DDBJ databases">
        <title>Large-scale bioinformatics analysis of Bacillus genomes uncovers conserved roles of natural products in bacterial physiology.</title>
        <authorList>
            <consortium name="Agbiome Team Llc"/>
            <person name="Bleich R.M."/>
            <person name="Grubbs K.J."/>
            <person name="Santa Maria K.C."/>
            <person name="Allen S.E."/>
            <person name="Farag S."/>
            <person name="Shank E.A."/>
            <person name="Bowers A."/>
        </authorList>
    </citation>
    <scope>NUCLEOTIDE SEQUENCE [LARGE SCALE GENOMIC DNA]</scope>
    <source>
        <strain evidence="9 10">AFS010695</strain>
    </source>
</reference>
<dbReference type="GO" id="GO:0000287">
    <property type="term" value="F:magnesium ion binding"/>
    <property type="evidence" value="ECO:0007669"/>
    <property type="project" value="InterPro"/>
</dbReference>
<dbReference type="SUPFAM" id="SSF56214">
    <property type="entry name" value="4'-phosphopantetheinyl transferase"/>
    <property type="match status" value="2"/>
</dbReference>
<proteinExistence type="inferred from homology"/>
<evidence type="ECO:0000313" key="10">
    <source>
        <dbReference type="Proteomes" id="UP000220635"/>
    </source>
</evidence>
<dbReference type="InterPro" id="IPR055066">
    <property type="entry name" value="AASDHPPT_N"/>
</dbReference>
<gene>
    <name evidence="9" type="ORF">CN425_24890</name>
</gene>
<keyword evidence="5" id="KW-0460">Magnesium</keyword>
<dbReference type="GO" id="GO:0006633">
    <property type="term" value="P:fatty acid biosynthetic process"/>
    <property type="evidence" value="ECO:0007669"/>
    <property type="project" value="InterPro"/>
</dbReference>
<organism evidence="9 10">
    <name type="scientific">Bacillus cereus</name>
    <dbReference type="NCBI Taxonomy" id="1396"/>
    <lineage>
        <taxon>Bacteria</taxon>
        <taxon>Bacillati</taxon>
        <taxon>Bacillota</taxon>
        <taxon>Bacilli</taxon>
        <taxon>Bacillales</taxon>
        <taxon>Bacillaceae</taxon>
        <taxon>Bacillus</taxon>
        <taxon>Bacillus cereus group</taxon>
    </lineage>
</organism>
<evidence type="ECO:0000259" key="8">
    <source>
        <dbReference type="Pfam" id="PF22624"/>
    </source>
</evidence>
<dbReference type="GO" id="GO:0008897">
    <property type="term" value="F:holo-[acyl-carrier-protein] synthase activity"/>
    <property type="evidence" value="ECO:0007669"/>
    <property type="project" value="InterPro"/>
</dbReference>
<comment type="cofactor">
    <cofactor evidence="1">
        <name>Mg(2+)</name>
        <dbReference type="ChEBI" id="CHEBI:18420"/>
    </cofactor>
</comment>